<dbReference type="InterPro" id="IPR045282">
    <property type="entry name" value="At4g08330-like"/>
</dbReference>
<organism evidence="2 3">
    <name type="scientific">Hibiscus sabdariffa</name>
    <name type="common">roselle</name>
    <dbReference type="NCBI Taxonomy" id="183260"/>
    <lineage>
        <taxon>Eukaryota</taxon>
        <taxon>Viridiplantae</taxon>
        <taxon>Streptophyta</taxon>
        <taxon>Embryophyta</taxon>
        <taxon>Tracheophyta</taxon>
        <taxon>Spermatophyta</taxon>
        <taxon>Magnoliopsida</taxon>
        <taxon>eudicotyledons</taxon>
        <taxon>Gunneridae</taxon>
        <taxon>Pentapetalae</taxon>
        <taxon>rosids</taxon>
        <taxon>malvids</taxon>
        <taxon>Malvales</taxon>
        <taxon>Malvaceae</taxon>
        <taxon>Malvoideae</taxon>
        <taxon>Hibiscus</taxon>
    </lineage>
</organism>
<accession>A0ABR2ALB6</accession>
<evidence type="ECO:0000313" key="3">
    <source>
        <dbReference type="Proteomes" id="UP001472677"/>
    </source>
</evidence>
<sequence length="190" mass="21819">MAVVGKCWPRSLLNIQFPSFFADWVDTVWFLWCECQGVALLGCALYAFDPLFLLVVPACLWISFFSDVMFLLFPPVNGNLHYSFSPASQRHVIYSCGSCGYELNLSSSRRITATIGSKYGKSIKRGIISFFSIDESRFTQVDEFQCIPYFSRHSWGLFRRRTKLLCCKCGNHIGNAYEDNLRLRSCIRQI</sequence>
<keyword evidence="3" id="KW-1185">Reference proteome</keyword>
<proteinExistence type="predicted"/>
<dbReference type="EMBL" id="JBBPBM010000587">
    <property type="protein sequence ID" value="KAK8493892.1"/>
    <property type="molecule type" value="Genomic_DNA"/>
</dbReference>
<protein>
    <submittedName>
        <fullName evidence="2">Uncharacterized protein</fullName>
    </submittedName>
</protein>
<dbReference type="Proteomes" id="UP001472677">
    <property type="component" value="Unassembled WGS sequence"/>
</dbReference>
<keyword evidence="1" id="KW-1133">Transmembrane helix</keyword>
<dbReference type="Pfam" id="PF24046">
    <property type="entry name" value="At4g08330"/>
    <property type="match status" value="1"/>
</dbReference>
<feature type="transmembrane region" description="Helical" evidence="1">
    <location>
        <begin position="53"/>
        <end position="73"/>
    </location>
</feature>
<name>A0ABR2ALB6_9ROSI</name>
<keyword evidence="1" id="KW-0812">Transmembrane</keyword>
<dbReference type="PANTHER" id="PTHR33674">
    <property type="entry name" value="METHIONINE-S-OXIDE REDUCTASE"/>
    <property type="match status" value="1"/>
</dbReference>
<keyword evidence="1" id="KW-0472">Membrane</keyword>
<gene>
    <name evidence="2" type="ORF">V6N12_063958</name>
</gene>
<comment type="caution">
    <text evidence="2">The sequence shown here is derived from an EMBL/GenBank/DDBJ whole genome shotgun (WGS) entry which is preliminary data.</text>
</comment>
<evidence type="ECO:0000256" key="1">
    <source>
        <dbReference type="SAM" id="Phobius"/>
    </source>
</evidence>
<evidence type="ECO:0000313" key="2">
    <source>
        <dbReference type="EMBL" id="KAK8493892.1"/>
    </source>
</evidence>
<reference evidence="2 3" key="1">
    <citation type="journal article" date="2024" name="G3 (Bethesda)">
        <title>Genome assembly of Hibiscus sabdariffa L. provides insights into metabolisms of medicinal natural products.</title>
        <authorList>
            <person name="Kim T."/>
        </authorList>
    </citation>
    <scope>NUCLEOTIDE SEQUENCE [LARGE SCALE GENOMIC DNA]</scope>
    <source>
        <strain evidence="2">TK-2024</strain>
        <tissue evidence="2">Old leaves</tissue>
    </source>
</reference>
<dbReference type="PANTHER" id="PTHR33674:SF8">
    <property type="entry name" value="OS01G0833400 PROTEIN"/>
    <property type="match status" value="1"/>
</dbReference>